<gene>
    <name evidence="1" type="ORF">VSR83_40475</name>
</gene>
<keyword evidence="2" id="KW-1185">Reference proteome</keyword>
<sequence length="91" mass="10059">MRHTLLSTALLVITVVSATTVRPQDALGVVDQTADAASARNVAQLQQEMHELDEKCQRHDRGETVQLKQWETEVCDARRGGNGPGMSWMVD</sequence>
<evidence type="ECO:0000313" key="1">
    <source>
        <dbReference type="EMBL" id="MEM5406189.1"/>
    </source>
</evidence>
<comment type="caution">
    <text evidence="1">The sequence shown here is derived from an EMBL/GenBank/DDBJ whole genome shotgun (WGS) entry which is preliminary data.</text>
</comment>
<organism evidence="1 2">
    <name type="scientific">Paraburkholderia unamae</name>
    <dbReference type="NCBI Taxonomy" id="219649"/>
    <lineage>
        <taxon>Bacteria</taxon>
        <taxon>Pseudomonadati</taxon>
        <taxon>Pseudomonadota</taxon>
        <taxon>Betaproteobacteria</taxon>
        <taxon>Burkholderiales</taxon>
        <taxon>Burkholderiaceae</taxon>
        <taxon>Paraburkholderia</taxon>
    </lineage>
</organism>
<evidence type="ECO:0000313" key="2">
    <source>
        <dbReference type="Proteomes" id="UP001392318"/>
    </source>
</evidence>
<protein>
    <submittedName>
        <fullName evidence="1">Uncharacterized protein</fullName>
    </submittedName>
</protein>
<accession>A0ACC6RXA5</accession>
<dbReference type="EMBL" id="JAYMRU010000064">
    <property type="protein sequence ID" value="MEM5406189.1"/>
    <property type="molecule type" value="Genomic_DNA"/>
</dbReference>
<proteinExistence type="predicted"/>
<name>A0ACC6RXA5_9BURK</name>
<dbReference type="Proteomes" id="UP001392318">
    <property type="component" value="Unassembled WGS sequence"/>
</dbReference>
<reference evidence="1" key="1">
    <citation type="submission" date="2024-01" db="EMBL/GenBank/DDBJ databases">
        <title>The diversity of rhizobia nodulating Mimosa spp. in eleven states of Brazil covering several biomes is determined by host plant, location, and edaphic factors.</title>
        <authorList>
            <person name="Rouws L."/>
            <person name="Barauna A."/>
            <person name="Beukes C."/>
            <person name="De Faria S.M."/>
            <person name="Gross E."/>
            <person name="Dos Reis Junior F.B."/>
            <person name="Simon M."/>
            <person name="Maluk M."/>
            <person name="Odee D.W."/>
            <person name="Kenicer G."/>
            <person name="Young J.P.W."/>
            <person name="Reis V.M."/>
            <person name="Zilli J."/>
            <person name="James E.K."/>
        </authorList>
    </citation>
    <scope>NUCLEOTIDE SEQUENCE</scope>
    <source>
        <strain evidence="1">JPY452</strain>
    </source>
</reference>